<sequence>MLAILCSTNEFKTPPLYINQSQTSGYRLNFSQLYVSDWITIAEQLIELYYGYLYDYSAGPLPLLGEHNDYLQKYGFKQRELNIHLLANEIEYWGKVWRILSEEVPIKRNPNQYINSFDILFMIKGLTVLSKRANWDAYYTRFCNFGLKIIDHFFNSTPDLKAKLQHLYKGHNNLMSNKYLYGYNLSVTLESKVIT</sequence>
<dbReference type="GeneID" id="97131563"/>
<dbReference type="Proteomes" id="UP000577724">
    <property type="component" value="Unassembled WGS sequence"/>
</dbReference>
<comment type="caution">
    <text evidence="1">The sequence shown here is derived from an EMBL/GenBank/DDBJ whole genome shotgun (WGS) entry which is preliminary data.</text>
</comment>
<name>A0ABX2MLJ8_9BACL</name>
<protein>
    <submittedName>
        <fullName evidence="1">Uncharacterized protein</fullName>
    </submittedName>
</protein>
<dbReference type="EMBL" id="JABMCC010000107">
    <property type="protein sequence ID" value="NUU54923.1"/>
    <property type="molecule type" value="Genomic_DNA"/>
</dbReference>
<reference evidence="1 2" key="1">
    <citation type="submission" date="2020-05" db="EMBL/GenBank/DDBJ databases">
        <title>Genome Sequencing of Type Strains.</title>
        <authorList>
            <person name="Lemaire J.F."/>
            <person name="Inderbitzin P."/>
            <person name="Gregorio O.A."/>
            <person name="Collins S.B."/>
            <person name="Wespe N."/>
            <person name="Knight-Connoni V."/>
        </authorList>
    </citation>
    <scope>NUCLEOTIDE SEQUENCE [LARGE SCALE GENOMIC DNA]</scope>
    <source>
        <strain evidence="1 2">DSM 19942</strain>
    </source>
</reference>
<keyword evidence="2" id="KW-1185">Reference proteome</keyword>
<evidence type="ECO:0000313" key="1">
    <source>
        <dbReference type="EMBL" id="NUU54923.1"/>
    </source>
</evidence>
<gene>
    <name evidence="1" type="ORF">HP548_12635</name>
</gene>
<accession>A0ABX2MLJ8</accession>
<evidence type="ECO:0000313" key="2">
    <source>
        <dbReference type="Proteomes" id="UP000577724"/>
    </source>
</evidence>
<proteinExistence type="predicted"/>
<dbReference type="RefSeq" id="WP_175381857.1">
    <property type="nucleotide sequence ID" value="NZ_CBCRYD010000030.1"/>
</dbReference>
<organism evidence="1 2">
    <name type="scientific">Paenibacillus taichungensis</name>
    <dbReference type="NCBI Taxonomy" id="484184"/>
    <lineage>
        <taxon>Bacteria</taxon>
        <taxon>Bacillati</taxon>
        <taxon>Bacillota</taxon>
        <taxon>Bacilli</taxon>
        <taxon>Bacillales</taxon>
        <taxon>Paenibacillaceae</taxon>
        <taxon>Paenibacillus</taxon>
    </lineage>
</organism>